<dbReference type="VEuPathDB" id="FungiDB:BO78DRAFT_430350"/>
<protein>
    <submittedName>
        <fullName evidence="1">Uncharacterized protein</fullName>
    </submittedName>
</protein>
<keyword evidence="2" id="KW-1185">Reference proteome</keyword>
<dbReference type="OrthoDB" id="4506340at2759"/>
<dbReference type="Proteomes" id="UP000248423">
    <property type="component" value="Unassembled WGS sequence"/>
</dbReference>
<dbReference type="EMBL" id="KZ826356">
    <property type="protein sequence ID" value="PYI05617.1"/>
    <property type="molecule type" value="Genomic_DNA"/>
</dbReference>
<proteinExistence type="predicted"/>
<reference evidence="1 2" key="1">
    <citation type="submission" date="2018-02" db="EMBL/GenBank/DDBJ databases">
        <title>The genomes of Aspergillus section Nigri reveals drivers in fungal speciation.</title>
        <authorList>
            <consortium name="DOE Joint Genome Institute"/>
            <person name="Vesth T.C."/>
            <person name="Nybo J."/>
            <person name="Theobald S."/>
            <person name="Brandl J."/>
            <person name="Frisvad J.C."/>
            <person name="Nielsen K.F."/>
            <person name="Lyhne E.K."/>
            <person name="Kogle M.E."/>
            <person name="Kuo A."/>
            <person name="Riley R."/>
            <person name="Clum A."/>
            <person name="Nolan M."/>
            <person name="Lipzen A."/>
            <person name="Salamov A."/>
            <person name="Henrissat B."/>
            <person name="Wiebenga A."/>
            <person name="De vries R.P."/>
            <person name="Grigoriev I.V."/>
            <person name="Mortensen U.H."/>
            <person name="Andersen M.R."/>
            <person name="Baker S.E."/>
        </authorList>
    </citation>
    <scope>NUCLEOTIDE SEQUENCE [LARGE SCALE GENOMIC DNA]</scope>
    <source>
        <strain evidence="1 2">CBS 121057</strain>
    </source>
</reference>
<name>A0A319E686_ASPSB</name>
<dbReference type="AlphaFoldDB" id="A0A319E686"/>
<evidence type="ECO:0000313" key="2">
    <source>
        <dbReference type="Proteomes" id="UP000248423"/>
    </source>
</evidence>
<evidence type="ECO:0000313" key="1">
    <source>
        <dbReference type="EMBL" id="PYI05617.1"/>
    </source>
</evidence>
<accession>A0A319E686</accession>
<gene>
    <name evidence="1" type="ORF">BO78DRAFT_430350</name>
</gene>
<organism evidence="1 2">
    <name type="scientific">Aspergillus sclerotiicarbonarius (strain CBS 121057 / IBT 28362)</name>
    <dbReference type="NCBI Taxonomy" id="1448318"/>
    <lineage>
        <taxon>Eukaryota</taxon>
        <taxon>Fungi</taxon>
        <taxon>Dikarya</taxon>
        <taxon>Ascomycota</taxon>
        <taxon>Pezizomycotina</taxon>
        <taxon>Eurotiomycetes</taxon>
        <taxon>Eurotiomycetidae</taxon>
        <taxon>Eurotiales</taxon>
        <taxon>Aspergillaceae</taxon>
        <taxon>Aspergillus</taxon>
        <taxon>Aspergillus subgen. Circumdati</taxon>
    </lineage>
</organism>
<sequence length="184" mass="21499">MSHTEENAHTAREIVALLESRVQARGLNVMVKKHYVQWYFIAPRHSITKVEWIFPAPATEEEEKKKRSILSEWLENRFEDEPDRQCFQGFLQDAHLVKFFVKRRRAEGTAADEDSLEILPLDPEDPGKVEYNTKDENDRKIIEAWLVQQADGKLPDDIDLAAWKKANYEAMFKVNAFRQPGLED</sequence>